<evidence type="ECO:0000313" key="2">
    <source>
        <dbReference type="Proteomes" id="UP000001947"/>
    </source>
</evidence>
<protein>
    <submittedName>
        <fullName evidence="1">Uncharacterized protein</fullName>
    </submittedName>
</protein>
<keyword evidence="2" id="KW-1185">Reference proteome</keyword>
<accession>Q21NL2</accession>
<dbReference type="RefSeq" id="WP_011466941.1">
    <property type="nucleotide sequence ID" value="NC_007912.1"/>
</dbReference>
<dbReference type="GeneID" id="98612151"/>
<dbReference type="Proteomes" id="UP000001947">
    <property type="component" value="Chromosome"/>
</dbReference>
<dbReference type="AlphaFoldDB" id="Q21NL2"/>
<dbReference type="KEGG" id="sde:Sde_0453"/>
<name>Q21NL2_SACD2</name>
<dbReference type="EMBL" id="CP000282">
    <property type="protein sequence ID" value="ABD79717.1"/>
    <property type="molecule type" value="Genomic_DNA"/>
</dbReference>
<organism evidence="1 2">
    <name type="scientific">Saccharophagus degradans (strain 2-40 / ATCC 43961 / DSM 17024)</name>
    <dbReference type="NCBI Taxonomy" id="203122"/>
    <lineage>
        <taxon>Bacteria</taxon>
        <taxon>Pseudomonadati</taxon>
        <taxon>Pseudomonadota</taxon>
        <taxon>Gammaproteobacteria</taxon>
        <taxon>Cellvibrionales</taxon>
        <taxon>Cellvibrionaceae</taxon>
        <taxon>Saccharophagus</taxon>
    </lineage>
</organism>
<dbReference type="eggNOG" id="ENOG50347X2">
    <property type="taxonomic scope" value="Bacteria"/>
</dbReference>
<dbReference type="OrthoDB" id="6401606at2"/>
<gene>
    <name evidence="1" type="ordered locus">Sde_0453</name>
</gene>
<reference evidence="1 2" key="1">
    <citation type="journal article" date="2008" name="PLoS Genet.">
        <title>Complete genome sequence of the complex carbohydrate-degrading marine bacterium, Saccharophagus degradans strain 2-40 T.</title>
        <authorList>
            <person name="Weiner R.M."/>
            <person name="Taylor L.E.II."/>
            <person name="Henrissat B."/>
            <person name="Hauser L."/>
            <person name="Land M."/>
            <person name="Coutinho P.M."/>
            <person name="Rancurel C."/>
            <person name="Saunders E.H."/>
            <person name="Longmire A.G."/>
            <person name="Zhang H."/>
            <person name="Bayer E.A."/>
            <person name="Gilbert H.J."/>
            <person name="Larimer F."/>
            <person name="Zhulin I.B."/>
            <person name="Ekborg N.A."/>
            <person name="Lamed R."/>
            <person name="Richardson P.M."/>
            <person name="Borovok I."/>
            <person name="Hutcheson S."/>
        </authorList>
    </citation>
    <scope>NUCLEOTIDE SEQUENCE [LARGE SCALE GENOMIC DNA]</scope>
    <source>
        <strain evidence="2">2-40 / ATCC 43961 / DSM 17024</strain>
    </source>
</reference>
<dbReference type="HOGENOM" id="CLU_2603926_0_0_6"/>
<evidence type="ECO:0000313" key="1">
    <source>
        <dbReference type="EMBL" id="ABD79717.1"/>
    </source>
</evidence>
<proteinExistence type="predicted"/>
<sequence length="79" mass="8808">MSSEMIKENEWIYVGDNRIPAYVINIISATEVLAGYYQNSSKAIKEEFILKNGQWEFKSSGPSGSYLSGSLESIVKRGP</sequence>